<reference evidence="2" key="2">
    <citation type="submission" date="2023-05" db="EMBL/GenBank/DDBJ databases">
        <authorList>
            <consortium name="Lawrence Berkeley National Laboratory"/>
            <person name="Steindorff A."/>
            <person name="Hensen N."/>
            <person name="Bonometti L."/>
            <person name="Westerberg I."/>
            <person name="Brannstrom I.O."/>
            <person name="Guillou S."/>
            <person name="Cros-Aarteil S."/>
            <person name="Calhoun S."/>
            <person name="Haridas S."/>
            <person name="Kuo A."/>
            <person name="Mondo S."/>
            <person name="Pangilinan J."/>
            <person name="Riley R."/>
            <person name="Labutti K."/>
            <person name="Andreopoulos B."/>
            <person name="Lipzen A."/>
            <person name="Chen C."/>
            <person name="Yanf M."/>
            <person name="Daum C."/>
            <person name="Ng V."/>
            <person name="Clum A."/>
            <person name="Ohm R."/>
            <person name="Martin F."/>
            <person name="Silar P."/>
            <person name="Natvig D."/>
            <person name="Lalanne C."/>
            <person name="Gautier V."/>
            <person name="Ament-Velasquez S.L."/>
            <person name="Kruys A."/>
            <person name="Hutchinson M.I."/>
            <person name="Powell A.J."/>
            <person name="Barry K."/>
            <person name="Miller A.N."/>
            <person name="Grigoriev I.V."/>
            <person name="Debuchy R."/>
            <person name="Gladieux P."/>
            <person name="Thoren M.H."/>
            <person name="Johannesson H."/>
        </authorList>
    </citation>
    <scope>NUCLEOTIDE SEQUENCE</scope>
    <source>
        <strain evidence="2">CBS 757.83</strain>
    </source>
</reference>
<feature type="transmembrane region" description="Helical" evidence="1">
    <location>
        <begin position="94"/>
        <end position="114"/>
    </location>
</feature>
<dbReference type="Proteomes" id="UP001305647">
    <property type="component" value="Unassembled WGS sequence"/>
</dbReference>
<keyword evidence="1" id="KW-0472">Membrane</keyword>
<dbReference type="EMBL" id="MU863633">
    <property type="protein sequence ID" value="KAK4101906.1"/>
    <property type="molecule type" value="Genomic_DNA"/>
</dbReference>
<organism evidence="2 3">
    <name type="scientific">Parathielavia hyrcaniae</name>
    <dbReference type="NCBI Taxonomy" id="113614"/>
    <lineage>
        <taxon>Eukaryota</taxon>
        <taxon>Fungi</taxon>
        <taxon>Dikarya</taxon>
        <taxon>Ascomycota</taxon>
        <taxon>Pezizomycotina</taxon>
        <taxon>Sordariomycetes</taxon>
        <taxon>Sordariomycetidae</taxon>
        <taxon>Sordariales</taxon>
        <taxon>Chaetomiaceae</taxon>
        <taxon>Parathielavia</taxon>
    </lineage>
</organism>
<accession>A0AAN6T2I4</accession>
<protein>
    <submittedName>
        <fullName evidence="2">Uncharacterized protein</fullName>
    </submittedName>
</protein>
<evidence type="ECO:0000313" key="2">
    <source>
        <dbReference type="EMBL" id="KAK4101906.1"/>
    </source>
</evidence>
<keyword evidence="1" id="KW-0812">Transmembrane</keyword>
<proteinExistence type="predicted"/>
<name>A0AAN6T2I4_9PEZI</name>
<reference evidence="2" key="1">
    <citation type="journal article" date="2023" name="Mol. Phylogenet. Evol.">
        <title>Genome-scale phylogeny and comparative genomics of the fungal order Sordariales.</title>
        <authorList>
            <person name="Hensen N."/>
            <person name="Bonometti L."/>
            <person name="Westerberg I."/>
            <person name="Brannstrom I.O."/>
            <person name="Guillou S."/>
            <person name="Cros-Aarteil S."/>
            <person name="Calhoun S."/>
            <person name="Haridas S."/>
            <person name="Kuo A."/>
            <person name="Mondo S."/>
            <person name="Pangilinan J."/>
            <person name="Riley R."/>
            <person name="LaButti K."/>
            <person name="Andreopoulos B."/>
            <person name="Lipzen A."/>
            <person name="Chen C."/>
            <person name="Yan M."/>
            <person name="Daum C."/>
            <person name="Ng V."/>
            <person name="Clum A."/>
            <person name="Steindorff A."/>
            <person name="Ohm R.A."/>
            <person name="Martin F."/>
            <person name="Silar P."/>
            <person name="Natvig D.O."/>
            <person name="Lalanne C."/>
            <person name="Gautier V."/>
            <person name="Ament-Velasquez S.L."/>
            <person name="Kruys A."/>
            <person name="Hutchinson M.I."/>
            <person name="Powell A.J."/>
            <person name="Barry K."/>
            <person name="Miller A.N."/>
            <person name="Grigoriev I.V."/>
            <person name="Debuchy R."/>
            <person name="Gladieux P."/>
            <person name="Hiltunen Thoren M."/>
            <person name="Johannesson H."/>
        </authorList>
    </citation>
    <scope>NUCLEOTIDE SEQUENCE</scope>
    <source>
        <strain evidence="2">CBS 757.83</strain>
    </source>
</reference>
<dbReference type="AlphaFoldDB" id="A0AAN6T2I4"/>
<comment type="caution">
    <text evidence="2">The sequence shown here is derived from an EMBL/GenBank/DDBJ whole genome shotgun (WGS) entry which is preliminary data.</text>
</comment>
<gene>
    <name evidence="2" type="ORF">N658DRAFT_41223</name>
</gene>
<keyword evidence="3" id="KW-1185">Reference proteome</keyword>
<keyword evidence="1" id="KW-1133">Transmembrane helix</keyword>
<evidence type="ECO:0000256" key="1">
    <source>
        <dbReference type="SAM" id="Phobius"/>
    </source>
</evidence>
<sequence>MRRLMESRAHAVRHWPLRHHKKRKSTENNISSFLWLYNTIHQNGAYGARTRDTAFTIITATRLRWWGASFFSFSGRVSSHRIQQYWTSRLRAGWGVYILVVWGLALLSSVWVLATASANAWVKVSGIWRYHWDFRSVVLGDIFTLGHTLALDSEPGH</sequence>
<evidence type="ECO:0000313" key="3">
    <source>
        <dbReference type="Proteomes" id="UP001305647"/>
    </source>
</evidence>